<organism evidence="8 9">
    <name type="scientific">Guptibacillus hwajinpoensis</name>
    <dbReference type="NCBI Taxonomy" id="208199"/>
    <lineage>
        <taxon>Bacteria</taxon>
        <taxon>Bacillati</taxon>
        <taxon>Bacillota</taxon>
        <taxon>Bacilli</taxon>
        <taxon>Bacillales</taxon>
        <taxon>Guptibacillaceae</taxon>
        <taxon>Guptibacillus</taxon>
    </lineage>
</organism>
<gene>
    <name evidence="8" type="ORF">GLW07_20355</name>
</gene>
<reference evidence="8 9" key="1">
    <citation type="submission" date="2019-11" db="EMBL/GenBank/DDBJ databases">
        <title>Genome sequences of 17 halophilic strains isolated from different environments.</title>
        <authorList>
            <person name="Furrow R.E."/>
        </authorList>
    </citation>
    <scope>NUCLEOTIDE SEQUENCE [LARGE SCALE GENOMIC DNA]</scope>
    <source>
        <strain evidence="8 9">22506_14_FS</strain>
    </source>
</reference>
<dbReference type="RefSeq" id="WP_160921309.1">
    <property type="nucleotide sequence ID" value="NZ_WMEY01000009.1"/>
</dbReference>
<sequence length="464" mass="52287">MFCPKCGTKNIENARFCSQCGHSYTRYQRKNRWWLTGIILTFLLMSGVFIYAFVLDKEQVNGTTVEETIQPPVEKISDSAKLKEEAKDEKDEKQANASTPQNVPKEKSTPEQKAPSPQTSIEKDKKEIIREAQTKVYTILTEDSLGSGFLFQDNGTIVTNAHVVAGYVDVILRDEDGQEMNGKVIGISNQYDVALIEVQTLKGTSPLQIEMKESEVGTEVIALGSPQGLENTASIGYLTGLDRSFESEFQYENVYQIDAQVSPGSSGGPLLDGKTGKVIGINSALLTSDESIAFSIPMYTMTELLMNWSQSPMDENEVASTFNFYNETSAHDEYAEEEKETYDVPYDEASLANFIINFRGNYETALRNEDFGYIEDQLLYDSQAYYEMANYLDEISGQGMVFQFTLNDVTNIDMQTDQAIVSTYEVFDFMNAAGEWSVYERTKDYYVVTDEYGDYKIKHIEISQ</sequence>
<feature type="transmembrane region" description="Helical" evidence="5">
    <location>
        <begin position="33"/>
        <end position="54"/>
    </location>
</feature>
<dbReference type="AlphaFoldDB" id="A0A845F521"/>
<accession>A0A845F521</accession>
<evidence type="ECO:0000313" key="9">
    <source>
        <dbReference type="Proteomes" id="UP000447833"/>
    </source>
</evidence>
<dbReference type="Gene3D" id="2.40.10.120">
    <property type="match status" value="1"/>
</dbReference>
<comment type="caution">
    <text evidence="8">The sequence shown here is derived from an EMBL/GenBank/DDBJ whole genome shotgun (WGS) entry which is preliminary data.</text>
</comment>
<dbReference type="InterPro" id="IPR054528">
    <property type="entry name" value="TcaA_5th"/>
</dbReference>
<dbReference type="Proteomes" id="UP000447833">
    <property type="component" value="Unassembled WGS sequence"/>
</dbReference>
<keyword evidence="5" id="KW-1133">Transmembrane helix</keyword>
<proteinExistence type="predicted"/>
<dbReference type="PANTHER" id="PTHR43343">
    <property type="entry name" value="PEPTIDASE S12"/>
    <property type="match status" value="1"/>
</dbReference>
<evidence type="ECO:0000313" key="8">
    <source>
        <dbReference type="EMBL" id="MYL65717.1"/>
    </source>
</evidence>
<dbReference type="InterPro" id="IPR009003">
    <property type="entry name" value="Peptidase_S1_PA"/>
</dbReference>
<keyword evidence="3" id="KW-0720">Serine protease</keyword>
<feature type="compositionally biased region" description="Basic and acidic residues" evidence="4">
    <location>
        <begin position="75"/>
        <end position="94"/>
    </location>
</feature>
<feature type="domain" description="Zinc-ribbon" evidence="6">
    <location>
        <begin position="2"/>
        <end position="22"/>
    </location>
</feature>
<dbReference type="Pfam" id="PF13240">
    <property type="entry name" value="Zn_Ribbon_1"/>
    <property type="match status" value="1"/>
</dbReference>
<evidence type="ECO:0000256" key="3">
    <source>
        <dbReference type="ARBA" id="ARBA00022825"/>
    </source>
</evidence>
<feature type="domain" description="TcaA protein NTF2-like" evidence="7">
    <location>
        <begin position="349"/>
        <end position="460"/>
    </location>
</feature>
<dbReference type="PANTHER" id="PTHR43343:SF3">
    <property type="entry name" value="PROTEASE DO-LIKE 8, CHLOROPLASTIC"/>
    <property type="match status" value="1"/>
</dbReference>
<dbReference type="InterPro" id="IPR051201">
    <property type="entry name" value="Chloro_Bact_Ser_Proteases"/>
</dbReference>
<name>A0A845F521_9BACL</name>
<dbReference type="Pfam" id="PF13365">
    <property type="entry name" value="Trypsin_2"/>
    <property type="match status" value="1"/>
</dbReference>
<dbReference type="PRINTS" id="PR00834">
    <property type="entry name" value="PROTEASES2C"/>
</dbReference>
<keyword evidence="2" id="KW-0378">Hydrolase</keyword>
<feature type="region of interest" description="Disordered" evidence="4">
    <location>
        <begin position="71"/>
        <end position="125"/>
    </location>
</feature>
<evidence type="ECO:0000256" key="1">
    <source>
        <dbReference type="ARBA" id="ARBA00022670"/>
    </source>
</evidence>
<keyword evidence="5" id="KW-0472">Membrane</keyword>
<dbReference type="EMBL" id="WMEY01000009">
    <property type="protein sequence ID" value="MYL65717.1"/>
    <property type="molecule type" value="Genomic_DNA"/>
</dbReference>
<protein>
    <submittedName>
        <fullName evidence="8">Trypsin-like serine protease</fullName>
    </submittedName>
</protein>
<evidence type="ECO:0000259" key="6">
    <source>
        <dbReference type="Pfam" id="PF13240"/>
    </source>
</evidence>
<dbReference type="Pfam" id="PF22819">
    <property type="entry name" value="TcaA_5th"/>
    <property type="match status" value="1"/>
</dbReference>
<keyword evidence="1 8" id="KW-0645">Protease</keyword>
<dbReference type="InterPro" id="IPR001940">
    <property type="entry name" value="Peptidase_S1C"/>
</dbReference>
<evidence type="ECO:0000256" key="4">
    <source>
        <dbReference type="SAM" id="MobiDB-lite"/>
    </source>
</evidence>
<evidence type="ECO:0000259" key="7">
    <source>
        <dbReference type="Pfam" id="PF22819"/>
    </source>
</evidence>
<keyword evidence="5" id="KW-0812">Transmembrane</keyword>
<dbReference type="SUPFAM" id="SSF50494">
    <property type="entry name" value="Trypsin-like serine proteases"/>
    <property type="match status" value="1"/>
</dbReference>
<evidence type="ECO:0000256" key="2">
    <source>
        <dbReference type="ARBA" id="ARBA00022801"/>
    </source>
</evidence>
<dbReference type="InterPro" id="IPR026870">
    <property type="entry name" value="Zinc_ribbon_dom"/>
</dbReference>
<dbReference type="GO" id="GO:0004252">
    <property type="term" value="F:serine-type endopeptidase activity"/>
    <property type="evidence" value="ECO:0007669"/>
    <property type="project" value="InterPro"/>
</dbReference>
<dbReference type="GO" id="GO:0006508">
    <property type="term" value="P:proteolysis"/>
    <property type="evidence" value="ECO:0007669"/>
    <property type="project" value="UniProtKB-KW"/>
</dbReference>
<evidence type="ECO:0000256" key="5">
    <source>
        <dbReference type="SAM" id="Phobius"/>
    </source>
</evidence>